<dbReference type="AlphaFoldDB" id="A0AAX4HUY6"/>
<name>A0AAX4HUY6_9BACT</name>
<evidence type="ECO:0000313" key="3">
    <source>
        <dbReference type="Proteomes" id="UP001324634"/>
    </source>
</evidence>
<dbReference type="Proteomes" id="UP001324634">
    <property type="component" value="Chromosome"/>
</dbReference>
<dbReference type="EMBL" id="CP139487">
    <property type="protein sequence ID" value="WPU66957.1"/>
    <property type="molecule type" value="Genomic_DNA"/>
</dbReference>
<protein>
    <recommendedName>
        <fullName evidence="4">Lipoprotein</fullName>
    </recommendedName>
</protein>
<sequence length="295" mass="31442">MNRKAISHLILLTSLVSCNGGGGGGGSESKPVVQPPVPNPLETEMMGTYQALLRPVNPTLSKDVNGSLTLVKDKNEFVADVRFSGGPAGILHVQNIHVGKRCPTMDDDLNRDGYIDAIEGAEVYKEIIVPLDEDLNSQRMGWGTFPVADDYGYYFYSQVANFEKLMTDLKEEDINLQDDFVKLNANETLQLSGNVIIITGVSKDVPLPDTVAPRGRLTNFQAIPIACGVISKVTSVPGRIDNDQTGIKFPGGESIGGSSGVDDGADFASSTTTTSTGGNYGEDDNEIDPPETGSI</sequence>
<proteinExistence type="predicted"/>
<accession>A0AAX4HUY6</accession>
<evidence type="ECO:0000313" key="2">
    <source>
        <dbReference type="EMBL" id="WPU66957.1"/>
    </source>
</evidence>
<evidence type="ECO:0000256" key="1">
    <source>
        <dbReference type="SAM" id="MobiDB-lite"/>
    </source>
</evidence>
<dbReference type="KEGG" id="psti:SOO65_09360"/>
<reference evidence="2 3" key="1">
    <citation type="submission" date="2023-11" db="EMBL/GenBank/DDBJ databases">
        <title>Peredibacter starrii A3.12.</title>
        <authorList>
            <person name="Mitchell R.J."/>
        </authorList>
    </citation>
    <scope>NUCLEOTIDE SEQUENCE [LARGE SCALE GENOMIC DNA]</scope>
    <source>
        <strain evidence="2 3">A3.12</strain>
    </source>
</reference>
<keyword evidence="3" id="KW-1185">Reference proteome</keyword>
<gene>
    <name evidence="2" type="ORF">SOO65_09360</name>
</gene>
<dbReference type="RefSeq" id="WP_321399672.1">
    <property type="nucleotide sequence ID" value="NZ_CP139487.1"/>
</dbReference>
<evidence type="ECO:0008006" key="4">
    <source>
        <dbReference type="Google" id="ProtNLM"/>
    </source>
</evidence>
<dbReference type="PROSITE" id="PS51257">
    <property type="entry name" value="PROKAR_LIPOPROTEIN"/>
    <property type="match status" value="1"/>
</dbReference>
<organism evidence="2 3">
    <name type="scientific">Peredibacter starrii</name>
    <dbReference type="NCBI Taxonomy" id="28202"/>
    <lineage>
        <taxon>Bacteria</taxon>
        <taxon>Pseudomonadati</taxon>
        <taxon>Bdellovibrionota</taxon>
        <taxon>Bacteriovoracia</taxon>
        <taxon>Bacteriovoracales</taxon>
        <taxon>Bacteriovoracaceae</taxon>
        <taxon>Peredibacter</taxon>
    </lineage>
</organism>
<feature type="region of interest" description="Disordered" evidence="1">
    <location>
        <begin position="243"/>
        <end position="295"/>
    </location>
</feature>